<dbReference type="CDD" id="cd01164">
    <property type="entry name" value="FruK_PfkB_like"/>
    <property type="match status" value="1"/>
</dbReference>
<name>A0A0D6JQY4_9EURY</name>
<comment type="similarity">
    <text evidence="1">Belongs to the carbohydrate kinase PfkB family.</text>
</comment>
<keyword evidence="4 7" id="KW-0418">Kinase</keyword>
<evidence type="ECO:0000313" key="8">
    <source>
        <dbReference type="Proteomes" id="UP000198902"/>
    </source>
</evidence>
<dbReference type="Proteomes" id="UP000198902">
    <property type="component" value="Unassembled WGS sequence"/>
</dbReference>
<reference evidence="8" key="1">
    <citation type="submission" date="2015-03" db="EMBL/GenBank/DDBJ databases">
        <authorList>
            <person name="Urmite Genomes"/>
        </authorList>
    </citation>
    <scope>NUCLEOTIDE SEQUENCE [LARGE SCALE GENOMIC DNA]</scope>
    <source>
        <strain evidence="8">Arc-Hr</strain>
    </source>
</reference>
<dbReference type="InterPro" id="IPR002173">
    <property type="entry name" value="Carboh/pur_kinase_PfkB_CS"/>
</dbReference>
<keyword evidence="3" id="KW-0547">Nucleotide-binding</keyword>
<organism evidence="7 8">
    <name type="scientific">Haloferax massiliensis</name>
    <dbReference type="NCBI Taxonomy" id="1476858"/>
    <lineage>
        <taxon>Archaea</taxon>
        <taxon>Methanobacteriati</taxon>
        <taxon>Methanobacteriota</taxon>
        <taxon>Stenosarchaea group</taxon>
        <taxon>Halobacteria</taxon>
        <taxon>Halobacteriales</taxon>
        <taxon>Haloferacaceae</taxon>
        <taxon>Haloferax</taxon>
    </lineage>
</organism>
<evidence type="ECO:0000256" key="5">
    <source>
        <dbReference type="ARBA" id="ARBA00022840"/>
    </source>
</evidence>
<dbReference type="PANTHER" id="PTHR46566">
    <property type="entry name" value="1-PHOSPHOFRUCTOKINASE-RELATED"/>
    <property type="match status" value="1"/>
</dbReference>
<evidence type="ECO:0000313" key="7">
    <source>
        <dbReference type="EMBL" id="CQR49995.1"/>
    </source>
</evidence>
<gene>
    <name evidence="7" type="primary">lacC</name>
    <name evidence="7" type="ORF">BN996_01471</name>
</gene>
<sequence>MILTVTPNPAVDHTIHFDEPLQPGVVHRTDDAVFTAGGKGINVAKYVSALDADATASGFLGGHFGKFVRDRLDADGIASDFVTIDADTRLNTTVLAEDGEYKLNHNGPQIRAADVDELVETAQANEPDTLLVGGSLPPGMSLSDVDRLARAGDWKIAVDMGGEYLAELEADYYVCKPNRSELAAATGRTVETEADAVEAAEELHARGFEYVLASLGADGALLVTDDEVLSAPALDVEVVDTVGAGDAVMSGFLAAREHGLSDADALRMGVLTAARVVGVAGTRVPHLEDVLTNETRVEVTTVRTR</sequence>
<dbReference type="InterPro" id="IPR011611">
    <property type="entry name" value="PfkB_dom"/>
</dbReference>
<dbReference type="AlphaFoldDB" id="A0A0D6JQY4"/>
<dbReference type="GO" id="GO:0005829">
    <property type="term" value="C:cytosol"/>
    <property type="evidence" value="ECO:0007669"/>
    <property type="project" value="TreeGrafter"/>
</dbReference>
<dbReference type="InterPro" id="IPR029056">
    <property type="entry name" value="Ribokinase-like"/>
</dbReference>
<dbReference type="Gene3D" id="3.40.1190.20">
    <property type="match status" value="1"/>
</dbReference>
<dbReference type="GO" id="GO:0008443">
    <property type="term" value="F:phosphofructokinase activity"/>
    <property type="evidence" value="ECO:0007669"/>
    <property type="project" value="TreeGrafter"/>
</dbReference>
<dbReference type="InterPro" id="IPR054902">
    <property type="entry name" value="pfkB_Halo"/>
</dbReference>
<dbReference type="Pfam" id="PF00294">
    <property type="entry name" value="PfkB"/>
    <property type="match status" value="1"/>
</dbReference>
<dbReference type="SUPFAM" id="SSF53613">
    <property type="entry name" value="Ribokinase-like"/>
    <property type="match status" value="1"/>
</dbReference>
<accession>A0A0D6JQY4</accession>
<keyword evidence="2" id="KW-0808">Transferase</keyword>
<evidence type="ECO:0000256" key="4">
    <source>
        <dbReference type="ARBA" id="ARBA00022777"/>
    </source>
</evidence>
<dbReference type="OrthoDB" id="199813at2157"/>
<dbReference type="NCBIfam" id="TIGR03168">
    <property type="entry name" value="1-PFK"/>
    <property type="match status" value="1"/>
</dbReference>
<feature type="domain" description="Carbohydrate kinase PfkB" evidence="6">
    <location>
        <begin position="8"/>
        <end position="285"/>
    </location>
</feature>
<proteinExistence type="inferred from homology"/>
<evidence type="ECO:0000256" key="2">
    <source>
        <dbReference type="ARBA" id="ARBA00022679"/>
    </source>
</evidence>
<dbReference type="EMBL" id="CSTE01000002">
    <property type="protein sequence ID" value="CQR49995.1"/>
    <property type="molecule type" value="Genomic_DNA"/>
</dbReference>
<dbReference type="RefSeq" id="WP_089777875.1">
    <property type="nucleotide sequence ID" value="NZ_CABLRR010000002.1"/>
</dbReference>
<keyword evidence="8" id="KW-1185">Reference proteome</keyword>
<dbReference type="PANTHER" id="PTHR46566:SF2">
    <property type="entry name" value="ATP-DEPENDENT 6-PHOSPHOFRUCTOKINASE ISOZYME 2"/>
    <property type="match status" value="1"/>
</dbReference>
<dbReference type="NCBIfam" id="NF041320">
    <property type="entry name" value="pfkB_Halo"/>
    <property type="match status" value="1"/>
</dbReference>
<evidence type="ECO:0000256" key="1">
    <source>
        <dbReference type="ARBA" id="ARBA00010688"/>
    </source>
</evidence>
<protein>
    <submittedName>
        <fullName evidence="7">Tagatose-6-phosphate kinase</fullName>
    </submittedName>
</protein>
<keyword evidence="5" id="KW-0067">ATP-binding</keyword>
<dbReference type="GO" id="GO:0005524">
    <property type="term" value="F:ATP binding"/>
    <property type="evidence" value="ECO:0007669"/>
    <property type="project" value="UniProtKB-KW"/>
</dbReference>
<dbReference type="PROSITE" id="PS00584">
    <property type="entry name" value="PFKB_KINASES_2"/>
    <property type="match status" value="1"/>
</dbReference>
<dbReference type="InterPro" id="IPR017583">
    <property type="entry name" value="Tagatose/fructose_Pkinase"/>
</dbReference>
<dbReference type="PIRSF" id="PIRSF000535">
    <property type="entry name" value="1PFK/6PFK/LacC"/>
    <property type="match status" value="1"/>
</dbReference>
<evidence type="ECO:0000256" key="3">
    <source>
        <dbReference type="ARBA" id="ARBA00022741"/>
    </source>
</evidence>
<evidence type="ECO:0000259" key="6">
    <source>
        <dbReference type="Pfam" id="PF00294"/>
    </source>
</evidence>